<keyword evidence="3" id="KW-0067">ATP-binding</keyword>
<feature type="domain" description="BPL/LPL catalytic" evidence="6">
    <location>
        <begin position="27"/>
        <end position="203"/>
    </location>
</feature>
<evidence type="ECO:0000256" key="3">
    <source>
        <dbReference type="ARBA" id="ARBA00022840"/>
    </source>
</evidence>
<gene>
    <name evidence="7" type="ORF">ACFS2C_20445</name>
</gene>
<dbReference type="CDD" id="cd16442">
    <property type="entry name" value="BPL"/>
    <property type="match status" value="1"/>
</dbReference>
<dbReference type="InterPro" id="IPR045864">
    <property type="entry name" value="aa-tRNA-synth_II/BPL/LPL"/>
</dbReference>
<dbReference type="InterPro" id="IPR004408">
    <property type="entry name" value="Biotin_CoA_COase_ligase"/>
</dbReference>
<dbReference type="RefSeq" id="WP_377393024.1">
    <property type="nucleotide sequence ID" value="NZ_JBHSAN010000035.1"/>
</dbReference>
<dbReference type="SUPFAM" id="SSF50037">
    <property type="entry name" value="C-terminal domain of transcriptional repressors"/>
    <property type="match status" value="1"/>
</dbReference>
<dbReference type="InterPro" id="IPR003142">
    <property type="entry name" value="BPL_C"/>
</dbReference>
<dbReference type="EMBL" id="JBHUOF010000034">
    <property type="protein sequence ID" value="MFD2801764.1"/>
    <property type="molecule type" value="Genomic_DNA"/>
</dbReference>
<dbReference type="InterPro" id="IPR008988">
    <property type="entry name" value="Transcriptional_repressor_C"/>
</dbReference>
<dbReference type="Pfam" id="PF02237">
    <property type="entry name" value="BPL_C"/>
    <property type="match status" value="1"/>
</dbReference>
<organism evidence="7 8">
    <name type="scientific">Prauserella oleivorans</name>
    <dbReference type="NCBI Taxonomy" id="1478153"/>
    <lineage>
        <taxon>Bacteria</taxon>
        <taxon>Bacillati</taxon>
        <taxon>Actinomycetota</taxon>
        <taxon>Actinomycetes</taxon>
        <taxon>Pseudonocardiales</taxon>
        <taxon>Pseudonocardiaceae</taxon>
        <taxon>Prauserella</taxon>
    </lineage>
</organism>
<dbReference type="PROSITE" id="PS51733">
    <property type="entry name" value="BPL_LPL_CATALYTIC"/>
    <property type="match status" value="1"/>
</dbReference>
<proteinExistence type="predicted"/>
<dbReference type="Proteomes" id="UP001597478">
    <property type="component" value="Unassembled WGS sequence"/>
</dbReference>
<keyword evidence="4" id="KW-0092">Biotin</keyword>
<dbReference type="NCBIfam" id="TIGR00121">
    <property type="entry name" value="birA_ligase"/>
    <property type="match status" value="1"/>
</dbReference>
<protein>
    <recommendedName>
        <fullName evidence="5">biotin--[biotin carboxyl-carrier protein] ligase</fullName>
        <ecNumber evidence="5">6.3.4.15</ecNumber>
    </recommendedName>
</protein>
<accession>A0ABW5WF24</accession>
<sequence length="277" mass="28454">MVARKHIDASRLRARLIHPVGPYAWIDVVPSTGSTNADLRQAVVDGAADRTVLIAEEQTAGVGRRGRTWSSPAGTGVYCSVLLRPAGVPVAGLGSLAVVAGLAVLDLADELGVDAALKWPNDVLAADGAGKCAGILSEAAPSEEQAVILGIGINVDPPRDAVPPAPGGLPPVSLADLGARTTDRTGICLSLLTALHERESAWRRAGGDLAEAGLLELYRSRCSTLGRHVKIMIAGGGTLVGDAVDLDSTGALVIEPQEGGRRTVFAGDVVHLRPVSE</sequence>
<evidence type="ECO:0000256" key="2">
    <source>
        <dbReference type="ARBA" id="ARBA00022741"/>
    </source>
</evidence>
<keyword evidence="8" id="KW-1185">Reference proteome</keyword>
<evidence type="ECO:0000313" key="8">
    <source>
        <dbReference type="Proteomes" id="UP001597478"/>
    </source>
</evidence>
<dbReference type="Pfam" id="PF03099">
    <property type="entry name" value="BPL_LplA_LipB"/>
    <property type="match status" value="1"/>
</dbReference>
<evidence type="ECO:0000313" key="7">
    <source>
        <dbReference type="EMBL" id="MFD2801764.1"/>
    </source>
</evidence>
<evidence type="ECO:0000259" key="6">
    <source>
        <dbReference type="PROSITE" id="PS51733"/>
    </source>
</evidence>
<reference evidence="8" key="1">
    <citation type="journal article" date="2019" name="Int. J. Syst. Evol. Microbiol.">
        <title>The Global Catalogue of Microorganisms (GCM) 10K type strain sequencing project: providing services to taxonomists for standard genome sequencing and annotation.</title>
        <authorList>
            <consortium name="The Broad Institute Genomics Platform"/>
            <consortium name="The Broad Institute Genome Sequencing Center for Infectious Disease"/>
            <person name="Wu L."/>
            <person name="Ma J."/>
        </authorList>
    </citation>
    <scope>NUCLEOTIDE SEQUENCE [LARGE SCALE GENOMIC DNA]</scope>
    <source>
        <strain evidence="8">IBRC-M 10906</strain>
    </source>
</reference>
<dbReference type="EC" id="6.3.4.15" evidence="5"/>
<dbReference type="Gene3D" id="3.30.930.10">
    <property type="entry name" value="Bira Bifunctional Protein, Domain 2"/>
    <property type="match status" value="1"/>
</dbReference>
<dbReference type="SUPFAM" id="SSF55681">
    <property type="entry name" value="Class II aaRS and biotin synthetases"/>
    <property type="match status" value="1"/>
</dbReference>
<comment type="caution">
    <text evidence="7">The sequence shown here is derived from an EMBL/GenBank/DDBJ whole genome shotgun (WGS) entry which is preliminary data.</text>
</comment>
<evidence type="ECO:0000256" key="4">
    <source>
        <dbReference type="ARBA" id="ARBA00023267"/>
    </source>
</evidence>
<keyword evidence="1 7" id="KW-0436">Ligase</keyword>
<keyword evidence="2" id="KW-0547">Nucleotide-binding</keyword>
<name>A0ABW5WF24_9PSEU</name>
<dbReference type="PANTHER" id="PTHR12835:SF5">
    <property type="entry name" value="BIOTIN--PROTEIN LIGASE"/>
    <property type="match status" value="1"/>
</dbReference>
<evidence type="ECO:0000256" key="5">
    <source>
        <dbReference type="ARBA" id="ARBA00024227"/>
    </source>
</evidence>
<dbReference type="Gene3D" id="2.30.30.100">
    <property type="match status" value="1"/>
</dbReference>
<dbReference type="InterPro" id="IPR004143">
    <property type="entry name" value="BPL_LPL_catalytic"/>
</dbReference>
<dbReference type="GO" id="GO:0004077">
    <property type="term" value="F:biotin--[biotin carboxyl-carrier protein] ligase activity"/>
    <property type="evidence" value="ECO:0007669"/>
    <property type="project" value="UniProtKB-EC"/>
</dbReference>
<dbReference type="PANTHER" id="PTHR12835">
    <property type="entry name" value="BIOTIN PROTEIN LIGASE"/>
    <property type="match status" value="1"/>
</dbReference>
<evidence type="ECO:0000256" key="1">
    <source>
        <dbReference type="ARBA" id="ARBA00022598"/>
    </source>
</evidence>